<reference evidence="1 2" key="1">
    <citation type="submission" date="2016-08" db="EMBL/GenBank/DDBJ databases">
        <authorList>
            <person name="Loux V."/>
            <person name="Rue O."/>
        </authorList>
    </citation>
    <scope>NUCLEOTIDE SEQUENCE [LARGE SCALE GENOMIC DNA]</scope>
    <source>
        <strain evidence="1 2">WSBC_10311</strain>
    </source>
</reference>
<dbReference type="AlphaFoldDB" id="A0AB37YUV9"/>
<protein>
    <recommendedName>
        <fullName evidence="3">GNAT family N-acetyltransferase</fullName>
    </recommendedName>
</protein>
<sequence>MIVYTVQNEAAWKQFKKLGYLEGSKENIDPDFIYSYD</sequence>
<dbReference type="EMBL" id="FMBG01000016">
    <property type="protein sequence ID" value="SCC49208.1"/>
    <property type="molecule type" value="Genomic_DNA"/>
</dbReference>
<organism evidence="1 2">
    <name type="scientific">Bacillus wiedmannii</name>
    <dbReference type="NCBI Taxonomy" id="1890302"/>
    <lineage>
        <taxon>Bacteria</taxon>
        <taxon>Bacillati</taxon>
        <taxon>Bacillota</taxon>
        <taxon>Bacilli</taxon>
        <taxon>Bacillales</taxon>
        <taxon>Bacillaceae</taxon>
        <taxon>Bacillus</taxon>
        <taxon>Bacillus cereus group</taxon>
    </lineage>
</organism>
<evidence type="ECO:0008006" key="3">
    <source>
        <dbReference type="Google" id="ProtNLM"/>
    </source>
</evidence>
<proteinExistence type="predicted"/>
<gene>
    <name evidence="1" type="ORF">BC10311_03793</name>
</gene>
<dbReference type="Proteomes" id="UP000195728">
    <property type="component" value="Unassembled WGS sequence"/>
</dbReference>
<evidence type="ECO:0000313" key="2">
    <source>
        <dbReference type="Proteomes" id="UP000195728"/>
    </source>
</evidence>
<name>A0AB37YUV9_9BACI</name>
<accession>A0AB37YUV9</accession>
<comment type="caution">
    <text evidence="1">The sequence shown here is derived from an EMBL/GenBank/DDBJ whole genome shotgun (WGS) entry which is preliminary data.</text>
</comment>
<evidence type="ECO:0000313" key="1">
    <source>
        <dbReference type="EMBL" id="SCC49208.1"/>
    </source>
</evidence>